<accession>A0ABZ3BN36</accession>
<dbReference type="Proteomes" id="UP001484179">
    <property type="component" value="Chromosome 2"/>
</dbReference>
<proteinExistence type="predicted"/>
<name>A0ABZ3BN36_BURPY</name>
<organism evidence="1 2">
    <name type="scientific">Burkholderia pyrrocinia</name>
    <name type="common">Pseudomonas pyrrocinia</name>
    <dbReference type="NCBI Taxonomy" id="60550"/>
    <lineage>
        <taxon>Bacteria</taxon>
        <taxon>Pseudomonadati</taxon>
        <taxon>Pseudomonadota</taxon>
        <taxon>Betaproteobacteria</taxon>
        <taxon>Burkholderiales</taxon>
        <taxon>Burkholderiaceae</taxon>
        <taxon>Burkholderia</taxon>
        <taxon>Burkholderia cepacia complex</taxon>
    </lineage>
</organism>
<protein>
    <submittedName>
        <fullName evidence="1">Uncharacterized protein</fullName>
    </submittedName>
</protein>
<evidence type="ECO:0000313" key="1">
    <source>
        <dbReference type="EMBL" id="WZW56655.1"/>
    </source>
</evidence>
<dbReference type="RefSeq" id="WP_342310513.1">
    <property type="nucleotide sequence ID" value="NZ_CP150850.1"/>
</dbReference>
<dbReference type="EMBL" id="CP150850">
    <property type="protein sequence ID" value="WZW56655.1"/>
    <property type="molecule type" value="Genomic_DNA"/>
</dbReference>
<evidence type="ECO:0000313" key="2">
    <source>
        <dbReference type="Proteomes" id="UP001484179"/>
    </source>
</evidence>
<sequence>MYFFLGEGRYLLDATRDPAAQAAMQAYADACSVIAPAIAVKLRTELGSDHRSLACAETGWRLFHLAWDVAMDLADYDKRAWGRVGPVMARLRQCPSGGRVDSADWVRGSGVDHG</sequence>
<keyword evidence="2" id="KW-1185">Reference proteome</keyword>
<reference evidence="1 2" key="1">
    <citation type="submission" date="2024-04" db="EMBL/GenBank/DDBJ databases">
        <title>Biological Control Activity of Plant Growth Promoting Rhizobacteria Burkholderia pyrrocinia BX1 against Tobacco black shank Introduction Tobacco black shank (TBS) caused by the oomycete Phytophthora. nicotianae (P. nicotianae) has become a destructive soil.</title>
        <authorList>
            <person name="Liu X."/>
            <person name="Shu C."/>
        </authorList>
    </citation>
    <scope>NUCLEOTIDE SEQUENCE [LARGE SCALE GENOMIC DNA]</scope>
    <source>
        <strain evidence="1 2">BX1</strain>
    </source>
</reference>
<gene>
    <name evidence="1" type="ORF">WN985_29530</name>
</gene>